<accession>A0A2H3B0V8</accession>
<dbReference type="Proteomes" id="UP000218334">
    <property type="component" value="Unassembled WGS sequence"/>
</dbReference>
<feature type="transmembrane region" description="Helical" evidence="2">
    <location>
        <begin position="205"/>
        <end position="228"/>
    </location>
</feature>
<gene>
    <name evidence="3" type="ORF">ARMSODRAFT_1089115</name>
</gene>
<protein>
    <submittedName>
        <fullName evidence="3">Uncharacterized protein</fullName>
    </submittedName>
</protein>
<feature type="transmembrane region" description="Helical" evidence="2">
    <location>
        <begin position="122"/>
        <end position="144"/>
    </location>
</feature>
<organism evidence="3 4">
    <name type="scientific">Armillaria solidipes</name>
    <dbReference type="NCBI Taxonomy" id="1076256"/>
    <lineage>
        <taxon>Eukaryota</taxon>
        <taxon>Fungi</taxon>
        <taxon>Dikarya</taxon>
        <taxon>Basidiomycota</taxon>
        <taxon>Agaricomycotina</taxon>
        <taxon>Agaricomycetes</taxon>
        <taxon>Agaricomycetidae</taxon>
        <taxon>Agaricales</taxon>
        <taxon>Marasmiineae</taxon>
        <taxon>Physalacriaceae</taxon>
        <taxon>Armillaria</taxon>
    </lineage>
</organism>
<reference evidence="4" key="1">
    <citation type="journal article" date="2017" name="Nat. Ecol. Evol.">
        <title>Genome expansion and lineage-specific genetic innovations in the forest pathogenic fungi Armillaria.</title>
        <authorList>
            <person name="Sipos G."/>
            <person name="Prasanna A.N."/>
            <person name="Walter M.C."/>
            <person name="O'Connor E."/>
            <person name="Balint B."/>
            <person name="Krizsan K."/>
            <person name="Kiss B."/>
            <person name="Hess J."/>
            <person name="Varga T."/>
            <person name="Slot J."/>
            <person name="Riley R."/>
            <person name="Boka B."/>
            <person name="Rigling D."/>
            <person name="Barry K."/>
            <person name="Lee J."/>
            <person name="Mihaltcheva S."/>
            <person name="LaButti K."/>
            <person name="Lipzen A."/>
            <person name="Waldron R."/>
            <person name="Moloney N.M."/>
            <person name="Sperisen C."/>
            <person name="Kredics L."/>
            <person name="Vagvoelgyi C."/>
            <person name="Patrignani A."/>
            <person name="Fitzpatrick D."/>
            <person name="Nagy I."/>
            <person name="Doyle S."/>
            <person name="Anderson J.B."/>
            <person name="Grigoriev I.V."/>
            <person name="Gueldener U."/>
            <person name="Muensterkoetter M."/>
            <person name="Nagy L.G."/>
        </authorList>
    </citation>
    <scope>NUCLEOTIDE SEQUENCE [LARGE SCALE GENOMIC DNA]</scope>
    <source>
        <strain evidence="4">28-4</strain>
    </source>
</reference>
<evidence type="ECO:0000256" key="2">
    <source>
        <dbReference type="SAM" id="Phobius"/>
    </source>
</evidence>
<dbReference type="STRING" id="1076256.A0A2H3B0V8"/>
<evidence type="ECO:0000256" key="1">
    <source>
        <dbReference type="SAM" id="MobiDB-lite"/>
    </source>
</evidence>
<evidence type="ECO:0000313" key="4">
    <source>
        <dbReference type="Proteomes" id="UP000218334"/>
    </source>
</evidence>
<name>A0A2H3B0V8_9AGAR</name>
<evidence type="ECO:0000313" key="3">
    <source>
        <dbReference type="EMBL" id="PBK62544.1"/>
    </source>
</evidence>
<feature type="transmembrane region" description="Helical" evidence="2">
    <location>
        <begin position="248"/>
        <end position="271"/>
    </location>
</feature>
<feature type="region of interest" description="Disordered" evidence="1">
    <location>
        <begin position="365"/>
        <end position="385"/>
    </location>
</feature>
<keyword evidence="4" id="KW-1185">Reference proteome</keyword>
<keyword evidence="2" id="KW-0472">Membrane</keyword>
<dbReference type="EMBL" id="KZ293465">
    <property type="protein sequence ID" value="PBK62544.1"/>
    <property type="molecule type" value="Genomic_DNA"/>
</dbReference>
<sequence>MAAHVIYPHMLCIYPTNEVKAFKLETSRAAFLVFSSSLVGTSIKFFGRRVYIKLRACLLTHALPSAMRTSPPDLSQDDRIAIFHDLDLYLNTTILQALLHGLYTGIVAITLWTIFSSPTKIFLRIVIITLYALLTIAFAMNWAFERRALAEYSHNYYSVYKSLSSGGPWITYYLINGITGGISTLIVDVTITWRCWALWDRKWRVVLIPIICAVAGTTMKTMQILTAFHNNPPDNIKPGGFAVEIDWSLMYILTTMVTTVICTILILYRIVRLAHRLSSFRSIISSLIESSAMYSLVLIVYLTLVVMNLMAAYYADTFATYIRAIAPTLLVLRVAAGSNSRSSNEETTASTDLSVICFTRMEENSPVDVGDRSSLGSHSDATEIV</sequence>
<feature type="transmembrane region" description="Helical" evidence="2">
    <location>
        <begin position="29"/>
        <end position="46"/>
    </location>
</feature>
<proteinExistence type="predicted"/>
<dbReference type="AlphaFoldDB" id="A0A2H3B0V8"/>
<keyword evidence="2" id="KW-1133">Transmembrane helix</keyword>
<feature type="transmembrane region" description="Helical" evidence="2">
    <location>
        <begin position="94"/>
        <end position="115"/>
    </location>
</feature>
<keyword evidence="2" id="KW-0812">Transmembrane</keyword>
<feature type="transmembrane region" description="Helical" evidence="2">
    <location>
        <begin position="170"/>
        <end position="193"/>
    </location>
</feature>
<feature type="transmembrane region" description="Helical" evidence="2">
    <location>
        <begin position="292"/>
        <end position="312"/>
    </location>
</feature>